<comment type="caution">
    <text evidence="2">The sequence shown here is derived from an EMBL/GenBank/DDBJ whole genome shotgun (WGS) entry which is preliminary data.</text>
</comment>
<dbReference type="RefSeq" id="WP_273875643.1">
    <property type="nucleotide sequence ID" value="NZ_JAMDHA010000005.1"/>
</dbReference>
<keyword evidence="1" id="KW-1133">Transmembrane helix</keyword>
<dbReference type="AlphaFoldDB" id="A0A9X4HBP8"/>
<sequence>MADVEEKMPQGLWATLVFICIEILLIVCIVPNEFIDMAILKEQDWGEVLMGKNQHDGLINKTNQLYSKINLETGLNQTVQGFFVPTAEEREKSKAWEGLGRVWFSFIGNRGEALTKVMYHIYYRFLLLLMWLPYMAVILVPSVLGGYMSWNIKRYTFRHSSPFLNTYSSKIIAFIIASLCVSFIAPVPIPPMIIPVVIITLLPIACSLLIGNLPKRL</sequence>
<dbReference type="InterPro" id="IPR022266">
    <property type="entry name" value="DtrJ-like"/>
</dbReference>
<dbReference type="Pfam" id="PF14348">
    <property type="entry name" value="DtrJ-like"/>
    <property type="match status" value="1"/>
</dbReference>
<evidence type="ECO:0000313" key="3">
    <source>
        <dbReference type="Proteomes" id="UP001148185"/>
    </source>
</evidence>
<keyword evidence="1" id="KW-0472">Membrane</keyword>
<organism evidence="2 3">
    <name type="scientific">Pseudomonas shahriarae</name>
    <dbReference type="NCBI Taxonomy" id="2745512"/>
    <lineage>
        <taxon>Bacteria</taxon>
        <taxon>Pseudomonadati</taxon>
        <taxon>Pseudomonadota</taxon>
        <taxon>Gammaproteobacteria</taxon>
        <taxon>Pseudomonadales</taxon>
        <taxon>Pseudomonadaceae</taxon>
        <taxon>Pseudomonas</taxon>
    </lineage>
</organism>
<keyword evidence="3" id="KW-1185">Reference proteome</keyword>
<feature type="transmembrane region" description="Helical" evidence="1">
    <location>
        <begin position="12"/>
        <end position="32"/>
    </location>
</feature>
<protein>
    <submittedName>
        <fullName evidence="2">DUF4400 domain-containing protein</fullName>
    </submittedName>
</protein>
<evidence type="ECO:0000313" key="2">
    <source>
        <dbReference type="EMBL" id="MDD1007202.1"/>
    </source>
</evidence>
<accession>A0A9X4HBP8</accession>
<gene>
    <name evidence="2" type="ORF">M5G27_06875</name>
</gene>
<reference evidence="2 3" key="1">
    <citation type="submission" date="2022-05" db="EMBL/GenBank/DDBJ databases">
        <title>Novel Pseudomonas spp. Isolated from a Rainbow Trout Aquaculture Facility.</title>
        <authorList>
            <person name="Testerman T."/>
            <person name="Graf J."/>
        </authorList>
    </citation>
    <scope>NUCLEOTIDE SEQUENCE [LARGE SCALE GENOMIC DNA]</scope>
    <source>
        <strain evidence="2 3">ID1042</strain>
    </source>
</reference>
<name>A0A9X4HBP8_9PSED</name>
<feature type="transmembrane region" description="Helical" evidence="1">
    <location>
        <begin position="121"/>
        <end position="150"/>
    </location>
</feature>
<dbReference type="EMBL" id="JAMDHA010000005">
    <property type="protein sequence ID" value="MDD1007202.1"/>
    <property type="molecule type" value="Genomic_DNA"/>
</dbReference>
<dbReference type="Proteomes" id="UP001148185">
    <property type="component" value="Unassembled WGS sequence"/>
</dbReference>
<feature type="transmembrane region" description="Helical" evidence="1">
    <location>
        <begin position="193"/>
        <end position="213"/>
    </location>
</feature>
<evidence type="ECO:0000256" key="1">
    <source>
        <dbReference type="SAM" id="Phobius"/>
    </source>
</evidence>
<keyword evidence="1" id="KW-0812">Transmembrane</keyword>
<feature type="transmembrane region" description="Helical" evidence="1">
    <location>
        <begin position="171"/>
        <end position="187"/>
    </location>
</feature>
<proteinExistence type="predicted"/>